<keyword evidence="2" id="KW-1185">Reference proteome</keyword>
<dbReference type="EMBL" id="JXJN01015992">
    <property type="status" value="NOT_ANNOTATED_CDS"/>
    <property type="molecule type" value="Genomic_DNA"/>
</dbReference>
<dbReference type="AlphaFoldDB" id="A0A1B0BKQ7"/>
<proteinExistence type="predicted"/>
<organism evidence="1 2">
    <name type="scientific">Glossina palpalis gambiensis</name>
    <dbReference type="NCBI Taxonomy" id="67801"/>
    <lineage>
        <taxon>Eukaryota</taxon>
        <taxon>Metazoa</taxon>
        <taxon>Ecdysozoa</taxon>
        <taxon>Arthropoda</taxon>
        <taxon>Hexapoda</taxon>
        <taxon>Insecta</taxon>
        <taxon>Pterygota</taxon>
        <taxon>Neoptera</taxon>
        <taxon>Endopterygota</taxon>
        <taxon>Diptera</taxon>
        <taxon>Brachycera</taxon>
        <taxon>Muscomorpha</taxon>
        <taxon>Hippoboscoidea</taxon>
        <taxon>Glossinidae</taxon>
        <taxon>Glossina</taxon>
    </lineage>
</organism>
<protein>
    <submittedName>
        <fullName evidence="1">Uncharacterized protein</fullName>
    </submittedName>
</protein>
<evidence type="ECO:0000313" key="1">
    <source>
        <dbReference type="EnsemblMetazoa" id="GPPI033225-PA"/>
    </source>
</evidence>
<dbReference type="VEuPathDB" id="VectorBase:GPPI033225"/>
<reference evidence="1" key="2">
    <citation type="submission" date="2020-05" db="UniProtKB">
        <authorList>
            <consortium name="EnsemblMetazoa"/>
        </authorList>
    </citation>
    <scope>IDENTIFICATION</scope>
    <source>
        <strain evidence="1">IAEA</strain>
    </source>
</reference>
<reference evidence="2" key="1">
    <citation type="submission" date="2015-01" db="EMBL/GenBank/DDBJ databases">
        <authorList>
            <person name="Aksoy S."/>
            <person name="Warren W."/>
            <person name="Wilson R.K."/>
        </authorList>
    </citation>
    <scope>NUCLEOTIDE SEQUENCE [LARGE SCALE GENOMIC DNA]</scope>
    <source>
        <strain evidence="2">IAEA</strain>
    </source>
</reference>
<sequence>MLTIYDIAAGAYDDGDDDDDGYKHWKRKRMGWQTRVIPKHILMNYFTIYGTYTRQLLKTGLFKRSNVLYFQQGEQHAAVIVAATFLTECTPYQAKNSLCTALIKVLDTIEFVALHTFKMLNNTSSVGYMPEGILFNI</sequence>
<dbReference type="EnsemblMetazoa" id="GPPI033225-RA">
    <property type="protein sequence ID" value="GPPI033225-PA"/>
    <property type="gene ID" value="GPPI033225"/>
</dbReference>
<evidence type="ECO:0000313" key="2">
    <source>
        <dbReference type="Proteomes" id="UP000092460"/>
    </source>
</evidence>
<name>A0A1B0BKQ7_9MUSC</name>
<accession>A0A1B0BKQ7</accession>
<dbReference type="Proteomes" id="UP000092460">
    <property type="component" value="Unassembled WGS sequence"/>
</dbReference>